<evidence type="ECO:0000256" key="1">
    <source>
        <dbReference type="ARBA" id="ARBA00022741"/>
    </source>
</evidence>
<comment type="caution">
    <text evidence="4">The sequence shown here is derived from an EMBL/GenBank/DDBJ whole genome shotgun (WGS) entry which is preliminary data.</text>
</comment>
<dbReference type="EMBL" id="JAJJMA010164925">
    <property type="protein sequence ID" value="MCL7036161.1"/>
    <property type="molecule type" value="Genomic_DNA"/>
</dbReference>
<evidence type="ECO:0000256" key="2">
    <source>
        <dbReference type="ARBA" id="ARBA00022840"/>
    </source>
</evidence>
<reference evidence="4" key="1">
    <citation type="submission" date="2022-03" db="EMBL/GenBank/DDBJ databases">
        <title>A functionally conserved STORR gene fusion in Papaver species that diverged 16.8 million years ago.</title>
        <authorList>
            <person name="Catania T."/>
        </authorList>
    </citation>
    <scope>NUCLEOTIDE SEQUENCE</scope>
    <source>
        <strain evidence="4">S-191538</strain>
    </source>
</reference>
<dbReference type="SUPFAM" id="SSF52540">
    <property type="entry name" value="P-loop containing nucleoside triphosphate hydrolases"/>
    <property type="match status" value="1"/>
</dbReference>
<name>A0AA41SIM3_PAPNU</name>
<dbReference type="Proteomes" id="UP001177140">
    <property type="component" value="Unassembled WGS sequence"/>
</dbReference>
<dbReference type="GO" id="GO:0005524">
    <property type="term" value="F:ATP binding"/>
    <property type="evidence" value="ECO:0007669"/>
    <property type="project" value="UniProtKB-KW"/>
</dbReference>
<dbReference type="Gene3D" id="3.40.50.300">
    <property type="entry name" value="P-loop containing nucleotide triphosphate hydrolases"/>
    <property type="match status" value="1"/>
</dbReference>
<evidence type="ECO:0000313" key="5">
    <source>
        <dbReference type="Proteomes" id="UP001177140"/>
    </source>
</evidence>
<feature type="non-terminal residue" evidence="4">
    <location>
        <position position="143"/>
    </location>
</feature>
<gene>
    <name evidence="4" type="ORF">MKW94_004738</name>
</gene>
<proteinExistence type="predicted"/>
<keyword evidence="2" id="KW-0067">ATP-binding</keyword>
<organism evidence="4 5">
    <name type="scientific">Papaver nudicaule</name>
    <name type="common">Iceland poppy</name>
    <dbReference type="NCBI Taxonomy" id="74823"/>
    <lineage>
        <taxon>Eukaryota</taxon>
        <taxon>Viridiplantae</taxon>
        <taxon>Streptophyta</taxon>
        <taxon>Embryophyta</taxon>
        <taxon>Tracheophyta</taxon>
        <taxon>Spermatophyta</taxon>
        <taxon>Magnoliopsida</taxon>
        <taxon>Ranunculales</taxon>
        <taxon>Papaveraceae</taxon>
        <taxon>Papaveroideae</taxon>
        <taxon>Papaver</taxon>
    </lineage>
</organism>
<evidence type="ECO:0000313" key="4">
    <source>
        <dbReference type="EMBL" id="MCL7036161.1"/>
    </source>
</evidence>
<protein>
    <recommendedName>
        <fullName evidence="3">ABC transporter domain-containing protein</fullName>
    </recommendedName>
</protein>
<dbReference type="InterPro" id="IPR003439">
    <property type="entry name" value="ABC_transporter-like_ATP-bd"/>
</dbReference>
<evidence type="ECO:0000259" key="3">
    <source>
        <dbReference type="Pfam" id="PF00005"/>
    </source>
</evidence>
<dbReference type="InterPro" id="IPR050173">
    <property type="entry name" value="ABC_transporter_C-like"/>
</dbReference>
<dbReference type="Pfam" id="PF00005">
    <property type="entry name" value="ABC_tran"/>
    <property type="match status" value="1"/>
</dbReference>
<dbReference type="GO" id="GO:0016887">
    <property type="term" value="F:ATP hydrolysis activity"/>
    <property type="evidence" value="ECO:0007669"/>
    <property type="project" value="InterPro"/>
</dbReference>
<dbReference type="GO" id="GO:0016020">
    <property type="term" value="C:membrane"/>
    <property type="evidence" value="ECO:0007669"/>
    <property type="project" value="TreeGrafter"/>
</dbReference>
<accession>A0AA41SIM3</accession>
<dbReference type="PANTHER" id="PTHR24223:SF108">
    <property type="entry name" value="ABC TRANSPORTER C FAMILY MEMBER 8"/>
    <property type="match status" value="1"/>
</dbReference>
<sequence length="143" mass="16099">AIEKCQLKATISSLPNLLDSSVSDDGDNWSAGQRQLFCLGRVLLKKNKILVLDEATASIDSATDAILQRVIRQEFRNCTVITIAHRVPTVTDSDMVMVLSYGNLVEYDEPSKLMETNSYFSKLVGEYWASCWGNSYQNLQHYQ</sequence>
<feature type="domain" description="ABC transporter" evidence="3">
    <location>
        <begin position="14"/>
        <end position="57"/>
    </location>
</feature>
<keyword evidence="5" id="KW-1185">Reference proteome</keyword>
<dbReference type="GO" id="GO:0042626">
    <property type="term" value="F:ATPase-coupled transmembrane transporter activity"/>
    <property type="evidence" value="ECO:0007669"/>
    <property type="project" value="TreeGrafter"/>
</dbReference>
<keyword evidence="1" id="KW-0547">Nucleotide-binding</keyword>
<dbReference type="InterPro" id="IPR027417">
    <property type="entry name" value="P-loop_NTPase"/>
</dbReference>
<dbReference type="AlphaFoldDB" id="A0AA41SIM3"/>
<dbReference type="PANTHER" id="PTHR24223">
    <property type="entry name" value="ATP-BINDING CASSETTE SUB-FAMILY C"/>
    <property type="match status" value="1"/>
</dbReference>